<dbReference type="PANTHER" id="PTHR30250">
    <property type="entry name" value="PST FAMILY PREDICTED COLANIC ACID TRANSPORTER"/>
    <property type="match status" value="1"/>
</dbReference>
<evidence type="ECO:0000256" key="5">
    <source>
        <dbReference type="ARBA" id="ARBA00023136"/>
    </source>
</evidence>
<feature type="transmembrane region" description="Helical" evidence="6">
    <location>
        <begin position="424"/>
        <end position="442"/>
    </location>
</feature>
<evidence type="ECO:0000256" key="2">
    <source>
        <dbReference type="ARBA" id="ARBA00022475"/>
    </source>
</evidence>
<organism evidence="7 8">
    <name type="scientific">Geotalea daltonii (strain DSM 22248 / JCM 15807 / FRC-32)</name>
    <name type="common">Geobacter daltonii</name>
    <dbReference type="NCBI Taxonomy" id="316067"/>
    <lineage>
        <taxon>Bacteria</taxon>
        <taxon>Pseudomonadati</taxon>
        <taxon>Thermodesulfobacteriota</taxon>
        <taxon>Desulfuromonadia</taxon>
        <taxon>Geobacterales</taxon>
        <taxon>Geobacteraceae</taxon>
        <taxon>Geotalea</taxon>
    </lineage>
</organism>
<comment type="subcellular location">
    <subcellularLocation>
        <location evidence="1">Cell membrane</location>
        <topology evidence="1">Multi-pass membrane protein</topology>
    </subcellularLocation>
</comment>
<dbReference type="KEGG" id="geo:Geob_1472"/>
<feature type="transmembrane region" description="Helical" evidence="6">
    <location>
        <begin position="73"/>
        <end position="98"/>
    </location>
</feature>
<dbReference type="GO" id="GO:0005886">
    <property type="term" value="C:plasma membrane"/>
    <property type="evidence" value="ECO:0007669"/>
    <property type="project" value="UniProtKB-SubCell"/>
</dbReference>
<feature type="transmembrane region" description="Helical" evidence="6">
    <location>
        <begin position="301"/>
        <end position="321"/>
    </location>
</feature>
<feature type="transmembrane region" description="Helical" evidence="6">
    <location>
        <begin position="333"/>
        <end position="356"/>
    </location>
</feature>
<sequence length="493" mass="55085">MNRDTIVITCGRVLQMVITLVSVRVFTSVLSVHEVGNIYLINSLFGFFGLALINPVGMYLNRKMHRWAEKKLVLNRFAIFNFFLLLLAILSSIIVFLVHRIGHVGGSISLPVLMLFLMLSIYFTAWNQTIIPTLNLLNHRLSFVVFTLLTLISGLGMAVLLVNFWAATAVSWLSGQLIAQALFALIALYHLRKVVGGTVDRSEMGQVIKRENLVHVLSFVFPLGITTFFMWLQNQSYRIVIEKTAGAEFLGLLGLGIGVASSIAAAFESLVQQLYLPLFYSEISTYDQERRTQAFNRMVQLTLPVYLSMTVLVSCLAPFLVNLLAHEKFSTAFQFVIFGAWMELFRVSTNVFGLVAQSEMQTRYLVKAYLTGGVIAVGGVYVAATHQYFQQTVPLILVASGLITTIVMYAQMKKLMRIKLGIRNVVKSLLVSLPFLLAILFYNQPRTMLSSLAILAVSGLYFLLTQYLICRPLLAQAQKAQEDTVSLRAGKAF</sequence>
<protein>
    <recommendedName>
        <fullName evidence="9">Polysaccharide biosynthesis protein</fullName>
    </recommendedName>
</protein>
<accession>B9M576</accession>
<evidence type="ECO:0000313" key="8">
    <source>
        <dbReference type="Proteomes" id="UP000007721"/>
    </source>
</evidence>
<feature type="transmembrane region" description="Helical" evidence="6">
    <location>
        <begin position="448"/>
        <end position="469"/>
    </location>
</feature>
<feature type="transmembrane region" description="Helical" evidence="6">
    <location>
        <begin position="12"/>
        <end position="32"/>
    </location>
</feature>
<evidence type="ECO:0000256" key="3">
    <source>
        <dbReference type="ARBA" id="ARBA00022692"/>
    </source>
</evidence>
<dbReference type="EMBL" id="CP001390">
    <property type="protein sequence ID" value="ACM19831.1"/>
    <property type="molecule type" value="Genomic_DNA"/>
</dbReference>
<keyword evidence="4 6" id="KW-1133">Transmembrane helix</keyword>
<keyword evidence="2" id="KW-1003">Cell membrane</keyword>
<dbReference type="HOGENOM" id="CLU_043126_0_0_7"/>
<dbReference type="Proteomes" id="UP000007721">
    <property type="component" value="Chromosome"/>
</dbReference>
<feature type="transmembrane region" description="Helical" evidence="6">
    <location>
        <begin position="212"/>
        <end position="232"/>
    </location>
</feature>
<dbReference type="Pfam" id="PF13440">
    <property type="entry name" value="Polysacc_synt_3"/>
    <property type="match status" value="1"/>
</dbReference>
<dbReference type="AlphaFoldDB" id="B9M576"/>
<name>B9M576_GEODF</name>
<feature type="transmembrane region" description="Helical" evidence="6">
    <location>
        <begin position="38"/>
        <end position="61"/>
    </location>
</feature>
<dbReference type="PANTHER" id="PTHR30250:SF11">
    <property type="entry name" value="O-ANTIGEN TRANSPORTER-RELATED"/>
    <property type="match status" value="1"/>
</dbReference>
<keyword evidence="5 6" id="KW-0472">Membrane</keyword>
<gene>
    <name evidence="7" type="ordered locus">Geob_1472</name>
</gene>
<evidence type="ECO:0000256" key="1">
    <source>
        <dbReference type="ARBA" id="ARBA00004651"/>
    </source>
</evidence>
<evidence type="ECO:0000313" key="7">
    <source>
        <dbReference type="EMBL" id="ACM19831.1"/>
    </source>
</evidence>
<feature type="transmembrane region" description="Helical" evidence="6">
    <location>
        <begin position="368"/>
        <end position="389"/>
    </location>
</feature>
<reference evidence="7 8" key="1">
    <citation type="submission" date="2009-01" db="EMBL/GenBank/DDBJ databases">
        <title>Complete sequence of Geobacter sp. FRC-32.</title>
        <authorList>
            <consortium name="US DOE Joint Genome Institute"/>
            <person name="Lucas S."/>
            <person name="Copeland A."/>
            <person name="Lapidus A."/>
            <person name="Glavina del Rio T."/>
            <person name="Dalin E."/>
            <person name="Tice H."/>
            <person name="Bruce D."/>
            <person name="Goodwin L."/>
            <person name="Pitluck S."/>
            <person name="Saunders E."/>
            <person name="Brettin T."/>
            <person name="Detter J.C."/>
            <person name="Han C."/>
            <person name="Larimer F."/>
            <person name="Land M."/>
            <person name="Hauser L."/>
            <person name="Kyrpides N."/>
            <person name="Ovchinnikova G."/>
            <person name="Kostka J."/>
            <person name="Richardson P."/>
        </authorList>
    </citation>
    <scope>NUCLEOTIDE SEQUENCE [LARGE SCALE GENOMIC DNA]</scope>
    <source>
        <strain evidence="8">DSM 22248 / JCM 15807 / FRC-32</strain>
    </source>
</reference>
<dbReference type="eggNOG" id="COG2244">
    <property type="taxonomic scope" value="Bacteria"/>
</dbReference>
<feature type="transmembrane region" description="Helical" evidence="6">
    <location>
        <begin position="252"/>
        <end position="280"/>
    </location>
</feature>
<dbReference type="STRING" id="316067.Geob_1472"/>
<evidence type="ECO:0000256" key="6">
    <source>
        <dbReference type="SAM" id="Phobius"/>
    </source>
</evidence>
<proteinExistence type="predicted"/>
<feature type="transmembrane region" description="Helical" evidence="6">
    <location>
        <begin position="172"/>
        <end position="191"/>
    </location>
</feature>
<feature type="transmembrane region" description="Helical" evidence="6">
    <location>
        <begin position="104"/>
        <end position="123"/>
    </location>
</feature>
<evidence type="ECO:0008006" key="9">
    <source>
        <dbReference type="Google" id="ProtNLM"/>
    </source>
</evidence>
<feature type="transmembrane region" description="Helical" evidence="6">
    <location>
        <begin position="143"/>
        <end position="166"/>
    </location>
</feature>
<feature type="transmembrane region" description="Helical" evidence="6">
    <location>
        <begin position="395"/>
        <end position="412"/>
    </location>
</feature>
<keyword evidence="8" id="KW-1185">Reference proteome</keyword>
<keyword evidence="3 6" id="KW-0812">Transmembrane</keyword>
<dbReference type="InterPro" id="IPR050833">
    <property type="entry name" value="Poly_Biosynth_Transport"/>
</dbReference>
<evidence type="ECO:0000256" key="4">
    <source>
        <dbReference type="ARBA" id="ARBA00022989"/>
    </source>
</evidence>